<evidence type="ECO:0000256" key="1">
    <source>
        <dbReference type="SAM" id="Phobius"/>
    </source>
</evidence>
<reference evidence="3 4" key="1">
    <citation type="submission" date="2016-10" db="EMBL/GenBank/DDBJ databases">
        <authorList>
            <person name="de Groot N.N."/>
        </authorList>
    </citation>
    <scope>NUCLEOTIDE SEQUENCE [LARGE SCALE GENOMIC DNA]</scope>
    <source>
        <strain evidence="3 4">DSM 40306</strain>
    </source>
</reference>
<feature type="transmembrane region" description="Helical" evidence="1">
    <location>
        <begin position="6"/>
        <end position="23"/>
    </location>
</feature>
<evidence type="ECO:0000259" key="2">
    <source>
        <dbReference type="Pfam" id="PF20182"/>
    </source>
</evidence>
<protein>
    <recommendedName>
        <fullName evidence="2">DUF6545 domain-containing protein</fullName>
    </recommendedName>
</protein>
<dbReference type="Pfam" id="PF20182">
    <property type="entry name" value="DUF6545"/>
    <property type="match status" value="1"/>
</dbReference>
<keyword evidence="1" id="KW-0812">Transmembrane</keyword>
<keyword evidence="1" id="KW-0472">Membrane</keyword>
<keyword evidence="1" id="KW-1133">Transmembrane helix</keyword>
<accession>A0A1H4UWR8</accession>
<dbReference type="NCBIfam" id="NF042915">
    <property type="entry name" value="MAB_1171c_fam"/>
    <property type="match status" value="1"/>
</dbReference>
<dbReference type="STRING" id="67331.SAMN04490357_2752"/>
<feature type="transmembrane region" description="Helical" evidence="1">
    <location>
        <begin position="101"/>
        <end position="122"/>
    </location>
</feature>
<name>A0A1H4UWR8_9ACTN</name>
<dbReference type="Proteomes" id="UP000182375">
    <property type="component" value="Unassembled WGS sequence"/>
</dbReference>
<dbReference type="InterPro" id="IPR046675">
    <property type="entry name" value="DUF6545"/>
</dbReference>
<evidence type="ECO:0000313" key="3">
    <source>
        <dbReference type="EMBL" id="SEC73166.1"/>
    </source>
</evidence>
<evidence type="ECO:0000313" key="4">
    <source>
        <dbReference type="Proteomes" id="UP000182375"/>
    </source>
</evidence>
<dbReference type="InterPro" id="IPR050039">
    <property type="entry name" value="MAB_1171c-like"/>
</dbReference>
<feature type="domain" description="DUF6545" evidence="2">
    <location>
        <begin position="246"/>
        <end position="374"/>
    </location>
</feature>
<organism evidence="3 4">
    <name type="scientific">Streptomyces misionensis</name>
    <dbReference type="NCBI Taxonomy" id="67331"/>
    <lineage>
        <taxon>Bacteria</taxon>
        <taxon>Bacillati</taxon>
        <taxon>Actinomycetota</taxon>
        <taxon>Actinomycetes</taxon>
        <taxon>Kitasatosporales</taxon>
        <taxon>Streptomycetaceae</taxon>
        <taxon>Streptomyces</taxon>
    </lineage>
</organism>
<feature type="transmembrane region" description="Helical" evidence="1">
    <location>
        <begin position="177"/>
        <end position="196"/>
    </location>
</feature>
<dbReference type="AlphaFoldDB" id="A0A1H4UWR8"/>
<dbReference type="GeneID" id="95511908"/>
<feature type="transmembrane region" description="Helical" evidence="1">
    <location>
        <begin position="69"/>
        <end position="89"/>
    </location>
</feature>
<feature type="transmembrane region" description="Helical" evidence="1">
    <location>
        <begin position="35"/>
        <end position="57"/>
    </location>
</feature>
<feature type="transmembrane region" description="Helical" evidence="1">
    <location>
        <begin position="216"/>
        <end position="235"/>
    </location>
</feature>
<proteinExistence type="predicted"/>
<sequence length="393" mass="42522">MSLIVYTVASLFTATALLVFRRPRLALRDPLTASTCVSIFLGGLCFFCSAPVTLGAVNHLTRVPNFGAPMTYSVISAYSASLLILLINWRGGPAERVRRQAVRVITVYSLVITAVITLFALADAPAERLRDLDTYYANTPYMREMIVLYLLGHGACALITIYVCLRWSREVTGILRVGLRLIMAGLAVDVTGFEGAKLTAVAARWAGHDLDRLSTGLAPRAAALGALLCAAGFVLPRLLPAALAQWHSVWDYRALGPLWAELRSVPTAPKPAPPRWLLPRGRLYYRELRILDALLALQSRCDGRVRETAYQRARAQGSPPGEAHFIAAAAMVVDAARQARRPRPAESAGPEGTDRLHTALFSDTRELVRLARALAGSSVVEAARQGAARTAGG</sequence>
<dbReference type="RefSeq" id="WP_070027581.1">
    <property type="nucleotide sequence ID" value="NZ_FNTD01000004.1"/>
</dbReference>
<gene>
    <name evidence="3" type="ORF">SAMN04490357_2752</name>
</gene>
<dbReference type="EMBL" id="FNTD01000004">
    <property type="protein sequence ID" value="SEC73166.1"/>
    <property type="molecule type" value="Genomic_DNA"/>
</dbReference>
<feature type="transmembrane region" description="Helical" evidence="1">
    <location>
        <begin position="146"/>
        <end position="165"/>
    </location>
</feature>